<dbReference type="EMBL" id="JAJSOF020000023">
    <property type="protein sequence ID" value="KAJ4435936.1"/>
    <property type="molecule type" value="Genomic_DNA"/>
</dbReference>
<protein>
    <submittedName>
        <fullName evidence="1">Uncharacterized protein</fullName>
    </submittedName>
</protein>
<dbReference type="Proteomes" id="UP001148838">
    <property type="component" value="Unassembled WGS sequence"/>
</dbReference>
<comment type="caution">
    <text evidence="1">The sequence shown here is derived from an EMBL/GenBank/DDBJ whole genome shotgun (WGS) entry which is preliminary data.</text>
</comment>
<reference evidence="1 2" key="1">
    <citation type="journal article" date="2022" name="Allergy">
        <title>Genome assembly and annotation of Periplaneta americana reveal a comprehensive cockroach allergen profile.</title>
        <authorList>
            <person name="Wang L."/>
            <person name="Xiong Q."/>
            <person name="Saelim N."/>
            <person name="Wang L."/>
            <person name="Nong W."/>
            <person name="Wan A.T."/>
            <person name="Shi M."/>
            <person name="Liu X."/>
            <person name="Cao Q."/>
            <person name="Hui J.H.L."/>
            <person name="Sookrung N."/>
            <person name="Leung T.F."/>
            <person name="Tungtrongchitr A."/>
            <person name="Tsui S.K.W."/>
        </authorList>
    </citation>
    <scope>NUCLEOTIDE SEQUENCE [LARGE SCALE GENOMIC DNA]</scope>
    <source>
        <strain evidence="1">PWHHKU_190912</strain>
    </source>
</reference>
<gene>
    <name evidence="1" type="ORF">ANN_18558</name>
</gene>
<name>A0ABQ8SQB6_PERAM</name>
<accession>A0ABQ8SQB6</accession>
<keyword evidence="2" id="KW-1185">Reference proteome</keyword>
<evidence type="ECO:0000313" key="1">
    <source>
        <dbReference type="EMBL" id="KAJ4435936.1"/>
    </source>
</evidence>
<sequence length="117" mass="13110">MSEVRNQLAVISKENGKVNGQRGYTKVLCESKTSIRKLEAESEKGFRFLNARQRPSKIGENSSSATSRSKCYIVYGRPAELARVPSGKRNFTRVISDSSIRSVNNDMGYLTTLKAFR</sequence>
<proteinExistence type="predicted"/>
<organism evidence="1 2">
    <name type="scientific">Periplaneta americana</name>
    <name type="common">American cockroach</name>
    <name type="synonym">Blatta americana</name>
    <dbReference type="NCBI Taxonomy" id="6978"/>
    <lineage>
        <taxon>Eukaryota</taxon>
        <taxon>Metazoa</taxon>
        <taxon>Ecdysozoa</taxon>
        <taxon>Arthropoda</taxon>
        <taxon>Hexapoda</taxon>
        <taxon>Insecta</taxon>
        <taxon>Pterygota</taxon>
        <taxon>Neoptera</taxon>
        <taxon>Polyneoptera</taxon>
        <taxon>Dictyoptera</taxon>
        <taxon>Blattodea</taxon>
        <taxon>Blattoidea</taxon>
        <taxon>Blattidae</taxon>
        <taxon>Blattinae</taxon>
        <taxon>Periplaneta</taxon>
    </lineage>
</organism>
<evidence type="ECO:0000313" key="2">
    <source>
        <dbReference type="Proteomes" id="UP001148838"/>
    </source>
</evidence>